<feature type="coiled-coil region" evidence="1">
    <location>
        <begin position="187"/>
        <end position="221"/>
    </location>
</feature>
<evidence type="ECO:0000259" key="2">
    <source>
        <dbReference type="Pfam" id="PF13387"/>
    </source>
</evidence>
<dbReference type="EMBL" id="UINC01073126">
    <property type="protein sequence ID" value="SVC09266.1"/>
    <property type="molecule type" value="Genomic_DNA"/>
</dbReference>
<feature type="non-terminal residue" evidence="3">
    <location>
        <position position="348"/>
    </location>
</feature>
<protein>
    <recommendedName>
        <fullName evidence="2">Lnb N-terminal periplasmic domain-containing protein</fullName>
    </recommendedName>
</protein>
<dbReference type="Pfam" id="PF13387">
    <property type="entry name" value="Lnb_N"/>
    <property type="match status" value="1"/>
</dbReference>
<feature type="domain" description="Lnb N-terminal periplasmic" evidence="2">
    <location>
        <begin position="4"/>
        <end position="64"/>
    </location>
</feature>
<name>A0A382JBL9_9ZZZZ</name>
<reference evidence="3" key="1">
    <citation type="submission" date="2018-05" db="EMBL/GenBank/DDBJ databases">
        <authorList>
            <person name="Lanie J.A."/>
            <person name="Ng W.-L."/>
            <person name="Kazmierczak K.M."/>
            <person name="Andrzejewski T.M."/>
            <person name="Davidsen T.M."/>
            <person name="Wayne K.J."/>
            <person name="Tettelin H."/>
            <person name="Glass J.I."/>
            <person name="Rusch D."/>
            <person name="Podicherti R."/>
            <person name="Tsui H.-C.T."/>
            <person name="Winkler M.E."/>
        </authorList>
    </citation>
    <scope>NUCLEOTIDE SEQUENCE</scope>
</reference>
<dbReference type="InterPro" id="IPR025178">
    <property type="entry name" value="Lnb_N"/>
</dbReference>
<gene>
    <name evidence="3" type="ORF">METZ01_LOCUS262120</name>
</gene>
<proteinExistence type="predicted"/>
<organism evidence="3">
    <name type="scientific">marine metagenome</name>
    <dbReference type="NCBI Taxonomy" id="408172"/>
    <lineage>
        <taxon>unclassified sequences</taxon>
        <taxon>metagenomes</taxon>
        <taxon>ecological metagenomes</taxon>
    </lineage>
</organism>
<evidence type="ECO:0000313" key="3">
    <source>
        <dbReference type="EMBL" id="SVC09266.1"/>
    </source>
</evidence>
<keyword evidence="1" id="KW-0175">Coiled coil</keyword>
<dbReference type="AlphaFoldDB" id="A0A382JBL9"/>
<sequence length="348" mass="39357">MYVVDEGRDILRWKLNLSTAQIQALLERVWTLSETAAYPYFFLQQNCATLLVDLINSILPHEKAANHSGVAGRSPAQALDALYYVKTASGQPLLEYIPSRMLSMRSASVKSNSALKDIELELAQQLESGDKDLFLLAQHPDEAIRSGAYRRMATALGTVMKTHPLLVSQYFLHRGIIESYWNAKDNLAHEEKLRDETFRELDKIEKELPELIEKRSQEHARALLPTQARLLVSNIAHIIGSLETTDAGARHAGYASIVEYARQAPPSQRDLVDHLRCLALLRAVANSDNLKITHEALFEELFLVEPTVTLSRQRYLQSYRELLDNRHSTVISPAILALQRTKEELLSH</sequence>
<evidence type="ECO:0000256" key="1">
    <source>
        <dbReference type="SAM" id="Coils"/>
    </source>
</evidence>
<accession>A0A382JBL9</accession>